<name>A0A497YAE7_9SPHI</name>
<proteinExistence type="predicted"/>
<dbReference type="Pfam" id="PF19265">
    <property type="entry name" value="DUF5908"/>
    <property type="match status" value="1"/>
</dbReference>
<reference evidence="1 2" key="1">
    <citation type="submission" date="2018-10" db="EMBL/GenBank/DDBJ databases">
        <title>Genomic Encyclopedia of Archaeal and Bacterial Type Strains, Phase II (KMG-II): from individual species to whole genera.</title>
        <authorList>
            <person name="Goeker M."/>
        </authorList>
    </citation>
    <scope>NUCLEOTIDE SEQUENCE [LARGE SCALE GENOMIC DNA]</scope>
    <source>
        <strain evidence="1 2">DSM 19624</strain>
    </source>
</reference>
<dbReference type="RefSeq" id="WP_166792136.1">
    <property type="nucleotide sequence ID" value="NZ_RCCK01000010.1"/>
</dbReference>
<protein>
    <submittedName>
        <fullName evidence="1">Uncharacterized protein</fullName>
    </submittedName>
</protein>
<evidence type="ECO:0000313" key="2">
    <source>
        <dbReference type="Proteomes" id="UP000273898"/>
    </source>
</evidence>
<dbReference type="InterPro" id="IPR045459">
    <property type="entry name" value="DUF5908"/>
</dbReference>
<organism evidence="1 2">
    <name type="scientific">Pedobacter alluvionis</name>
    <dbReference type="NCBI Taxonomy" id="475253"/>
    <lineage>
        <taxon>Bacteria</taxon>
        <taxon>Pseudomonadati</taxon>
        <taxon>Bacteroidota</taxon>
        <taxon>Sphingobacteriia</taxon>
        <taxon>Sphingobacteriales</taxon>
        <taxon>Sphingobacteriaceae</taxon>
        <taxon>Pedobacter</taxon>
    </lineage>
</organism>
<dbReference type="Proteomes" id="UP000273898">
    <property type="component" value="Unassembled WGS sequence"/>
</dbReference>
<dbReference type="EMBL" id="RCCK01000010">
    <property type="protein sequence ID" value="RLJ79426.1"/>
    <property type="molecule type" value="Genomic_DNA"/>
</dbReference>
<accession>A0A497YAE7</accession>
<comment type="caution">
    <text evidence="1">The sequence shown here is derived from an EMBL/GenBank/DDBJ whole genome shotgun (WGS) entry which is preliminary data.</text>
</comment>
<sequence>MAVEIRELVIKATVVNTDANTAEGGSNAIDKAQIIQECVKEVLKIIAKNKNR</sequence>
<evidence type="ECO:0000313" key="1">
    <source>
        <dbReference type="EMBL" id="RLJ79426.1"/>
    </source>
</evidence>
<gene>
    <name evidence="1" type="ORF">BCL90_0119</name>
</gene>
<dbReference type="AlphaFoldDB" id="A0A497YAE7"/>